<dbReference type="AlphaFoldDB" id="A0A7C1FCY9"/>
<dbReference type="EMBL" id="DSMV01000084">
    <property type="protein sequence ID" value="HDW51368.1"/>
    <property type="molecule type" value="Genomic_DNA"/>
</dbReference>
<accession>A0A7C1FCY9</accession>
<evidence type="ECO:0000259" key="1">
    <source>
        <dbReference type="PROSITE" id="PS50106"/>
    </source>
</evidence>
<dbReference type="InterPro" id="IPR013785">
    <property type="entry name" value="Aldolase_TIM"/>
</dbReference>
<dbReference type="Pfam" id="PF04459">
    <property type="entry name" value="DUF512"/>
    <property type="match status" value="1"/>
</dbReference>
<sequence>MSGLKIEAVEPGSAAFKAGLMAGDQLTAVGGKRVRDIIDYYFYVGTGYPVLTIRRGEKEFRVSLPAGERPGLSFAAPFGRIRRCTNRCLFCFVDQQPPELRASLYFKDDDYRLSFWEGNFVTLTNCTSRDLERIVAQRLSPLYVSVHSTNPQLRARLMGNPRAAQINTQLAVLAAGGITLHTQVVLCPGLNDGAELERTVRDLASLFPAVRSVAVVPVGLTAYRAGLYPLRPVTPVVAAAVLEAVTAWQREFRRRYGSRIVFAADEFYLLAGERAPAARDYEGFVQIENGVGLVRRFCDSWKRVERRLPPQTKPLHAMVVTGKLAASLLRPVVTRLNAVAGLKVELLSVTNHFFGESVTVAGLLTGQDIGTALLAAFRERTRPQLVVVPAVALREGRVFLDEMTCAELAARVGCPVVAAATPRELTEVLGIKLTRRNA</sequence>
<dbReference type="SUPFAM" id="SSF102114">
    <property type="entry name" value="Radical SAM enzymes"/>
    <property type="match status" value="1"/>
</dbReference>
<dbReference type="InterPro" id="IPR001478">
    <property type="entry name" value="PDZ"/>
</dbReference>
<dbReference type="Gene3D" id="2.30.42.10">
    <property type="match status" value="1"/>
</dbReference>
<dbReference type="InterPro" id="IPR007549">
    <property type="entry name" value="DUF512"/>
</dbReference>
<comment type="caution">
    <text evidence="2">The sequence shown here is derived from an EMBL/GenBank/DDBJ whole genome shotgun (WGS) entry which is preliminary data.</text>
</comment>
<dbReference type="InterPro" id="IPR036034">
    <property type="entry name" value="PDZ_sf"/>
</dbReference>
<organism evidence="2">
    <name type="scientific">Ammonifex degensii</name>
    <dbReference type="NCBI Taxonomy" id="42838"/>
    <lineage>
        <taxon>Bacteria</taxon>
        <taxon>Bacillati</taxon>
        <taxon>Bacillota</taxon>
        <taxon>Clostridia</taxon>
        <taxon>Thermoanaerobacterales</taxon>
        <taxon>Thermoanaerobacteraceae</taxon>
        <taxon>Ammonifex</taxon>
    </lineage>
</organism>
<dbReference type="InterPro" id="IPR058240">
    <property type="entry name" value="rSAM_sf"/>
</dbReference>
<reference evidence="2" key="1">
    <citation type="journal article" date="2020" name="mSystems">
        <title>Genome- and Community-Level Interaction Insights into Carbon Utilization and Element Cycling Functions of Hydrothermarchaeota in Hydrothermal Sediment.</title>
        <authorList>
            <person name="Zhou Z."/>
            <person name="Liu Y."/>
            <person name="Xu W."/>
            <person name="Pan J."/>
            <person name="Luo Z.H."/>
            <person name="Li M."/>
        </authorList>
    </citation>
    <scope>NUCLEOTIDE SEQUENCE [LARGE SCALE GENOMIC DNA]</scope>
    <source>
        <strain evidence="2">SpSt-301</strain>
    </source>
</reference>
<dbReference type="PROSITE" id="PS50106">
    <property type="entry name" value="PDZ"/>
    <property type="match status" value="1"/>
</dbReference>
<dbReference type="Gene3D" id="3.20.20.70">
    <property type="entry name" value="Aldolase class I"/>
    <property type="match status" value="1"/>
</dbReference>
<gene>
    <name evidence="2" type="ORF">ENQ35_01270</name>
</gene>
<feature type="domain" description="PDZ" evidence="1">
    <location>
        <begin position="1"/>
        <end position="37"/>
    </location>
</feature>
<protein>
    <submittedName>
        <fullName evidence="2">DUF512 domain-containing protein</fullName>
    </submittedName>
</protein>
<proteinExistence type="predicted"/>
<name>A0A7C1FCY9_9THEO</name>
<dbReference type="SUPFAM" id="SSF50156">
    <property type="entry name" value="PDZ domain-like"/>
    <property type="match status" value="1"/>
</dbReference>
<dbReference type="Pfam" id="PF19238">
    <property type="entry name" value="Radical_SAM_2"/>
    <property type="match status" value="1"/>
</dbReference>
<dbReference type="Pfam" id="PF17820">
    <property type="entry name" value="PDZ_6"/>
    <property type="match status" value="1"/>
</dbReference>
<dbReference type="InterPro" id="IPR041489">
    <property type="entry name" value="PDZ_6"/>
</dbReference>
<dbReference type="InterPro" id="IPR045375">
    <property type="entry name" value="Put_radical_SAM-like_N"/>
</dbReference>
<evidence type="ECO:0000313" key="2">
    <source>
        <dbReference type="EMBL" id="HDW51368.1"/>
    </source>
</evidence>